<feature type="domain" description="Terminase large subunit-like endonuclease" evidence="2">
    <location>
        <begin position="263"/>
        <end position="549"/>
    </location>
</feature>
<name>U6SMF5_9BACI</name>
<organism evidence="3 4">
    <name type="scientific">Alkalihalophilus marmarensis DSM 21297</name>
    <dbReference type="NCBI Taxonomy" id="1188261"/>
    <lineage>
        <taxon>Bacteria</taxon>
        <taxon>Bacillati</taxon>
        <taxon>Bacillota</taxon>
        <taxon>Bacilli</taxon>
        <taxon>Bacillales</taxon>
        <taxon>Bacillaceae</taxon>
        <taxon>Alkalihalophilus</taxon>
    </lineage>
</organism>
<dbReference type="InterPro" id="IPR046462">
    <property type="entry name" value="TerL_nuclease"/>
</dbReference>
<dbReference type="Gene3D" id="3.40.50.300">
    <property type="entry name" value="P-loop containing nucleotide triphosphate hydrolases"/>
    <property type="match status" value="1"/>
</dbReference>
<evidence type="ECO:0000259" key="1">
    <source>
        <dbReference type="Pfam" id="PF03354"/>
    </source>
</evidence>
<dbReference type="InterPro" id="IPR046461">
    <property type="entry name" value="TerL_ATPase"/>
</dbReference>
<proteinExistence type="predicted"/>
<dbReference type="PANTHER" id="PTHR41287:SF1">
    <property type="entry name" value="PROTEIN YMFN"/>
    <property type="match status" value="1"/>
</dbReference>
<dbReference type="PANTHER" id="PTHR41287">
    <property type="match status" value="1"/>
</dbReference>
<accession>U6SMF5</accession>
<gene>
    <name evidence="3" type="ORF">A33I_14175</name>
</gene>
<protein>
    <submittedName>
        <fullName evidence="3">Terminase</fullName>
    </submittedName>
</protein>
<dbReference type="InterPro" id="IPR027417">
    <property type="entry name" value="P-loop_NTPase"/>
</dbReference>
<dbReference type="Pfam" id="PF03354">
    <property type="entry name" value="TerL_ATPase"/>
    <property type="match status" value="1"/>
</dbReference>
<dbReference type="Proteomes" id="UP000017170">
    <property type="component" value="Unassembled WGS sequence"/>
</dbReference>
<evidence type="ECO:0000313" key="3">
    <source>
        <dbReference type="EMBL" id="ERN52793.1"/>
    </source>
</evidence>
<comment type="caution">
    <text evidence="3">The sequence shown here is derived from an EMBL/GenBank/DDBJ whole genome shotgun (WGS) entry which is preliminary data.</text>
</comment>
<sequence length="565" mass="65699">MSLRERLIEYSKQVISGDIVACQKHKWACQRFLLDLEREGSDEFPYIFDEERGERFLDWMRSFKHRKGILAGKYIEPHIIQEFNFGNIYGWVHRESEYRRFTKGFWEVARKNAKSQSLGAVGSYEGSAFGEASAEVYCAATKKEQAKIVWDEIEGMIKANEFLRDKFKVAYGTITHIKSDSFIKPLSKEDRKTGDGYNPQCGIIDEYHAHETDEMYEIIESGMGARPEPLMMIITTAGFNLNNPCYRVEYQYVSQILDPNSPIENENYFVMINELDKGDDIKDEMVWEKANPIICSYENGREYLRKRLKAALDVPEKMTKFLTKNMNIWVDAKENGYMDMAKWKKCKSKVEEVKMDLRQFPAWLGSDLSATTDLTSLGLVFSLPDNKFVVKQHSFMPEDKLQERINSDRVPFDLWEQQGHLTTTPGSIVDYSFVEQKAVEWREYGYQIQEVDYDKWNASHFAQNLESLGFTTIEIPQMLRHLSLPTKDFRKFVYANNIIHFDDPLLTWAIGNAITKMDAQENIMLDKAKSKDRIDPIAAIINAFSRAMSGHSEDLSSHFLNNWRM</sequence>
<evidence type="ECO:0000313" key="4">
    <source>
        <dbReference type="Proteomes" id="UP000017170"/>
    </source>
</evidence>
<dbReference type="EMBL" id="ATAE01000031">
    <property type="protein sequence ID" value="ERN52793.1"/>
    <property type="molecule type" value="Genomic_DNA"/>
</dbReference>
<dbReference type="PATRIC" id="fig|1188261.3.peg.2261"/>
<reference evidence="3 4" key="1">
    <citation type="journal article" date="2013" name="Genome Announc.">
        <title>Genome Sequence of the Extreme Obligate Alkaliphile Bacillus marmarensis Strain DSM 21297.</title>
        <authorList>
            <person name="Wernick D.G."/>
            <person name="Choi K.Y."/>
            <person name="Tat C.A."/>
            <person name="Lafontaine Rivera J.G."/>
            <person name="Liao J.C."/>
        </authorList>
    </citation>
    <scope>NUCLEOTIDE SEQUENCE [LARGE SCALE GENOMIC DNA]</scope>
    <source>
        <strain evidence="3 4">DSM 21297</strain>
    </source>
</reference>
<feature type="domain" description="Terminase large subunit-like ATPase" evidence="1">
    <location>
        <begin position="81"/>
        <end position="253"/>
    </location>
</feature>
<dbReference type="RefSeq" id="WP_022628466.1">
    <property type="nucleotide sequence ID" value="NZ_ATAE01000031.1"/>
</dbReference>
<evidence type="ECO:0000259" key="2">
    <source>
        <dbReference type="Pfam" id="PF20441"/>
    </source>
</evidence>
<dbReference type="InterPro" id="IPR005021">
    <property type="entry name" value="Terminase_largesu-like"/>
</dbReference>
<keyword evidence="4" id="KW-1185">Reference proteome</keyword>
<dbReference type="Pfam" id="PF20441">
    <property type="entry name" value="TerL_nuclease"/>
    <property type="match status" value="1"/>
</dbReference>
<dbReference type="GO" id="GO:0004519">
    <property type="term" value="F:endonuclease activity"/>
    <property type="evidence" value="ECO:0007669"/>
    <property type="project" value="InterPro"/>
</dbReference>
<dbReference type="AlphaFoldDB" id="U6SMF5"/>